<evidence type="ECO:0000313" key="1">
    <source>
        <dbReference type="EMBL" id="CDM08166.1"/>
    </source>
</evidence>
<keyword evidence="1" id="KW-0614">Plasmid</keyword>
<proteinExistence type="predicted"/>
<name>A0A0N7L016_ERWAM</name>
<sequence length="43" mass="4901">MIFSGVFQKPDVFPFVRSILVLSHSVLRLTVFKCSLFDNSVIL</sequence>
<protein>
    <submittedName>
        <fullName evidence="1">Uncharacterized protein</fullName>
    </submittedName>
</protein>
<accession>A0A0N7L016</accession>
<dbReference type="EMBL" id="HG813239">
    <property type="protein sequence ID" value="CDM08166.1"/>
    <property type="molecule type" value="Genomic_DNA"/>
</dbReference>
<geneLocation type="plasmid" evidence="1">
    <name>pEA29</name>
</geneLocation>
<dbReference type="AlphaFoldDB" id="A0A0N7L016"/>
<reference evidence="1" key="1">
    <citation type="submission" date="2013-11" db="EMBL/GenBank/DDBJ databases">
        <title>The novel cryptic plasmid pEA68 of Erwinia amylovora strain 692 and definition of a novel family of plasmids.</title>
        <authorList>
            <person name="Ismail E."/>
            <person name="Blom J."/>
            <person name="Bultreys A."/>
            <person name="Ivanovic M."/>
            <person name="Obradovic A."/>
            <person name="Van Doorn J."/>
            <person name="Bergsma-Vlami M."/>
            <person name="Maes M."/>
            <person name="Willems A."/>
            <person name="Stockwell V."/>
            <person name="Smits T.H.M."/>
            <person name="Pulawska J."/>
        </authorList>
    </citation>
    <scope>NUCLEOTIDE SEQUENCE [LARGE SCALE GENOMIC DNA]</scope>
    <source>
        <strain evidence="1">692</strain>
        <plasmid evidence="1">pEA29</plasmid>
    </source>
</reference>
<organism evidence="1">
    <name type="scientific">Erwinia amylovora</name>
    <name type="common">Fire blight bacteria</name>
    <dbReference type="NCBI Taxonomy" id="552"/>
    <lineage>
        <taxon>Bacteria</taxon>
        <taxon>Pseudomonadati</taxon>
        <taxon>Pseudomonadota</taxon>
        <taxon>Gammaproteobacteria</taxon>
        <taxon>Enterobacterales</taxon>
        <taxon>Erwiniaceae</taxon>
        <taxon>Erwinia</taxon>
    </lineage>
</organism>
<gene>
    <name evidence="1" type="ORF">EAMY692_p20040</name>
</gene>